<reference evidence="9" key="1">
    <citation type="submission" date="2022-07" db="EMBL/GenBank/DDBJ databases">
        <title>Genome Sequence of Xylaria arbuscula.</title>
        <authorList>
            <person name="Buettner E."/>
        </authorList>
    </citation>
    <scope>NUCLEOTIDE SEQUENCE</scope>
    <source>
        <strain evidence="9">VT107</strain>
    </source>
</reference>
<feature type="region of interest" description="Disordered" evidence="6">
    <location>
        <begin position="289"/>
        <end position="314"/>
    </location>
</feature>
<keyword evidence="2 7" id="KW-0812">Transmembrane</keyword>
<feature type="transmembrane region" description="Helical" evidence="7">
    <location>
        <begin position="206"/>
        <end position="231"/>
    </location>
</feature>
<evidence type="ECO:0000256" key="4">
    <source>
        <dbReference type="ARBA" id="ARBA00023136"/>
    </source>
</evidence>
<evidence type="ECO:0000256" key="5">
    <source>
        <dbReference type="ARBA" id="ARBA00038359"/>
    </source>
</evidence>
<accession>A0A9W8N4D0</accession>
<evidence type="ECO:0000313" key="10">
    <source>
        <dbReference type="Proteomes" id="UP001148614"/>
    </source>
</evidence>
<protein>
    <recommendedName>
        <fullName evidence="8">Rhodopsin domain-containing protein</fullName>
    </recommendedName>
</protein>
<gene>
    <name evidence="9" type="ORF">NPX13_g10800</name>
</gene>
<feature type="transmembrane region" description="Helical" evidence="7">
    <location>
        <begin position="125"/>
        <end position="147"/>
    </location>
</feature>
<feature type="transmembrane region" description="Helical" evidence="7">
    <location>
        <begin position="251"/>
        <end position="273"/>
    </location>
</feature>
<dbReference type="PANTHER" id="PTHR33048">
    <property type="entry name" value="PTH11-LIKE INTEGRAL MEMBRANE PROTEIN (AFU_ORTHOLOGUE AFUA_5G11245)"/>
    <property type="match status" value="1"/>
</dbReference>
<feature type="transmembrane region" description="Helical" evidence="7">
    <location>
        <begin position="51"/>
        <end position="72"/>
    </location>
</feature>
<evidence type="ECO:0000256" key="1">
    <source>
        <dbReference type="ARBA" id="ARBA00004141"/>
    </source>
</evidence>
<evidence type="ECO:0000256" key="3">
    <source>
        <dbReference type="ARBA" id="ARBA00022989"/>
    </source>
</evidence>
<keyword evidence="10" id="KW-1185">Reference proteome</keyword>
<feature type="transmembrane region" description="Helical" evidence="7">
    <location>
        <begin position="167"/>
        <end position="194"/>
    </location>
</feature>
<feature type="domain" description="Rhodopsin" evidence="8">
    <location>
        <begin position="37"/>
        <end position="278"/>
    </location>
</feature>
<comment type="subcellular location">
    <subcellularLocation>
        <location evidence="1">Membrane</location>
        <topology evidence="1">Multi-pass membrane protein</topology>
    </subcellularLocation>
</comment>
<feature type="transmembrane region" description="Helical" evidence="7">
    <location>
        <begin position="92"/>
        <end position="113"/>
    </location>
</feature>
<dbReference type="InterPro" id="IPR049326">
    <property type="entry name" value="Rhodopsin_dom_fungi"/>
</dbReference>
<dbReference type="AlphaFoldDB" id="A0A9W8N4D0"/>
<dbReference type="VEuPathDB" id="FungiDB:F4678DRAFT_436795"/>
<keyword evidence="4 7" id="KW-0472">Membrane</keyword>
<evidence type="ECO:0000256" key="6">
    <source>
        <dbReference type="SAM" id="MobiDB-lite"/>
    </source>
</evidence>
<name>A0A9W8N4D0_9PEZI</name>
<evidence type="ECO:0000256" key="2">
    <source>
        <dbReference type="ARBA" id="ARBA00022692"/>
    </source>
</evidence>
<proteinExistence type="inferred from homology"/>
<evidence type="ECO:0000259" key="8">
    <source>
        <dbReference type="Pfam" id="PF20684"/>
    </source>
</evidence>
<dbReference type="GO" id="GO:0016020">
    <property type="term" value="C:membrane"/>
    <property type="evidence" value="ECO:0007669"/>
    <property type="project" value="UniProtKB-SubCell"/>
</dbReference>
<dbReference type="PANTHER" id="PTHR33048:SF47">
    <property type="entry name" value="INTEGRAL MEMBRANE PROTEIN-RELATED"/>
    <property type="match status" value="1"/>
</dbReference>
<sequence>MSSDLEPLPPSRYESKEASVITAVTLLGLSAVIAVILRFKCRFMVRAKLAIDDWLILAALPIAITEAILVGYSTKGGLGKHVEVVSAPDLLLGAKILWLTASGLVKLSILTFYLRTFGVLSYIRFSAWFLIVSVTIWLISVVVAHGLECIPVAKIWNEDIPGHCLDTVALFLGGSIADVVFDFLILVLPLPALIKLQLPLPKKISVVGIFVLGGLANASGTTTRTCILSLVRFLGAETAIWDRSDITWISWLPLIWAVAEPCLGTVCACLPILQPLAQIAKRRITKLSGTTPSKVSRPEWKIGQQDPPTYGEAT</sequence>
<comment type="caution">
    <text evidence="9">The sequence shown here is derived from an EMBL/GenBank/DDBJ whole genome shotgun (WGS) entry which is preliminary data.</text>
</comment>
<keyword evidence="3 7" id="KW-1133">Transmembrane helix</keyword>
<feature type="transmembrane region" description="Helical" evidence="7">
    <location>
        <begin position="20"/>
        <end position="39"/>
    </location>
</feature>
<comment type="similarity">
    <text evidence="5">Belongs to the SAT4 family.</text>
</comment>
<evidence type="ECO:0000313" key="9">
    <source>
        <dbReference type="EMBL" id="KAJ3553771.1"/>
    </source>
</evidence>
<organism evidence="9 10">
    <name type="scientific">Xylaria arbuscula</name>
    <dbReference type="NCBI Taxonomy" id="114810"/>
    <lineage>
        <taxon>Eukaryota</taxon>
        <taxon>Fungi</taxon>
        <taxon>Dikarya</taxon>
        <taxon>Ascomycota</taxon>
        <taxon>Pezizomycotina</taxon>
        <taxon>Sordariomycetes</taxon>
        <taxon>Xylariomycetidae</taxon>
        <taxon>Xylariales</taxon>
        <taxon>Xylariaceae</taxon>
        <taxon>Xylaria</taxon>
    </lineage>
</organism>
<evidence type="ECO:0000256" key="7">
    <source>
        <dbReference type="SAM" id="Phobius"/>
    </source>
</evidence>
<dbReference type="Proteomes" id="UP001148614">
    <property type="component" value="Unassembled WGS sequence"/>
</dbReference>
<dbReference type="EMBL" id="JANPWZ010003212">
    <property type="protein sequence ID" value="KAJ3553771.1"/>
    <property type="molecule type" value="Genomic_DNA"/>
</dbReference>
<dbReference type="Pfam" id="PF20684">
    <property type="entry name" value="Fung_rhodopsin"/>
    <property type="match status" value="1"/>
</dbReference>
<dbReference type="InterPro" id="IPR052337">
    <property type="entry name" value="SAT4-like"/>
</dbReference>